<proteinExistence type="predicted"/>
<dbReference type="InterPro" id="IPR025314">
    <property type="entry name" value="DUF4219"/>
</dbReference>
<evidence type="ECO:0000259" key="1">
    <source>
        <dbReference type="Pfam" id="PF13961"/>
    </source>
</evidence>
<protein>
    <recommendedName>
        <fullName evidence="1">DUF4219 domain-containing protein</fullName>
    </recommendedName>
</protein>
<evidence type="ECO:0000313" key="3">
    <source>
        <dbReference type="Proteomes" id="UP000032141"/>
    </source>
</evidence>
<sequence length="49" mass="5517">MANNGVPFQVPLLTKSNYDNWSIRLMAILGAHDVWDIVEKGFNEPENDG</sequence>
<feature type="domain" description="DUF4219" evidence="1">
    <location>
        <begin position="13"/>
        <end position="39"/>
    </location>
</feature>
<accession>A0A0D3AX66</accession>
<dbReference type="EnsemblPlants" id="Bo2g154030.1">
    <property type="protein sequence ID" value="Bo2g154030.1"/>
    <property type="gene ID" value="Bo2g154030"/>
</dbReference>
<name>A0A0D3AX66_BRAOL</name>
<reference evidence="2 3" key="1">
    <citation type="journal article" date="2014" name="Genome Biol.">
        <title>Transcriptome and methylome profiling reveals relics of genome dominance in the mesopolyploid Brassica oleracea.</title>
        <authorList>
            <person name="Parkin I.A."/>
            <person name="Koh C."/>
            <person name="Tang H."/>
            <person name="Robinson S.J."/>
            <person name="Kagale S."/>
            <person name="Clarke W.E."/>
            <person name="Town C.D."/>
            <person name="Nixon J."/>
            <person name="Krishnakumar V."/>
            <person name="Bidwell S.L."/>
            <person name="Denoeud F."/>
            <person name="Belcram H."/>
            <person name="Links M.G."/>
            <person name="Just J."/>
            <person name="Clarke C."/>
            <person name="Bender T."/>
            <person name="Huebert T."/>
            <person name="Mason A.S."/>
            <person name="Pires J.C."/>
            <person name="Barker G."/>
            <person name="Moore J."/>
            <person name="Walley P.G."/>
            <person name="Manoli S."/>
            <person name="Batley J."/>
            <person name="Edwards D."/>
            <person name="Nelson M.N."/>
            <person name="Wang X."/>
            <person name="Paterson A.H."/>
            <person name="King G."/>
            <person name="Bancroft I."/>
            <person name="Chalhoub B."/>
            <person name="Sharpe A.G."/>
        </authorList>
    </citation>
    <scope>NUCLEOTIDE SEQUENCE</scope>
    <source>
        <strain evidence="2 3">cv. TO1000</strain>
    </source>
</reference>
<organism evidence="2 3">
    <name type="scientific">Brassica oleracea var. oleracea</name>
    <dbReference type="NCBI Taxonomy" id="109376"/>
    <lineage>
        <taxon>Eukaryota</taxon>
        <taxon>Viridiplantae</taxon>
        <taxon>Streptophyta</taxon>
        <taxon>Embryophyta</taxon>
        <taxon>Tracheophyta</taxon>
        <taxon>Spermatophyta</taxon>
        <taxon>Magnoliopsida</taxon>
        <taxon>eudicotyledons</taxon>
        <taxon>Gunneridae</taxon>
        <taxon>Pentapetalae</taxon>
        <taxon>rosids</taxon>
        <taxon>malvids</taxon>
        <taxon>Brassicales</taxon>
        <taxon>Brassicaceae</taxon>
        <taxon>Brassiceae</taxon>
        <taxon>Brassica</taxon>
    </lineage>
</organism>
<dbReference type="AlphaFoldDB" id="A0A0D3AX66"/>
<reference evidence="2" key="2">
    <citation type="submission" date="2015-03" db="UniProtKB">
        <authorList>
            <consortium name="EnsemblPlants"/>
        </authorList>
    </citation>
    <scope>IDENTIFICATION</scope>
</reference>
<dbReference type="Proteomes" id="UP000032141">
    <property type="component" value="Chromosome C2"/>
</dbReference>
<dbReference type="eggNOG" id="KOG0017">
    <property type="taxonomic scope" value="Eukaryota"/>
</dbReference>
<evidence type="ECO:0000313" key="2">
    <source>
        <dbReference type="EnsemblPlants" id="Bo2g154030.1"/>
    </source>
</evidence>
<dbReference type="Pfam" id="PF13961">
    <property type="entry name" value="DUF4219"/>
    <property type="match status" value="1"/>
</dbReference>
<dbReference type="HOGENOM" id="CLU_3147538_0_0_1"/>
<dbReference type="Gramene" id="Bo2g154030.1">
    <property type="protein sequence ID" value="Bo2g154030.1"/>
    <property type="gene ID" value="Bo2g154030"/>
</dbReference>
<keyword evidence="3" id="KW-1185">Reference proteome</keyword>